<dbReference type="InterPro" id="IPR055256">
    <property type="entry name" value="KH_1_KHDC4/BBP-like"/>
</dbReference>
<dbReference type="GO" id="GO:0048024">
    <property type="term" value="P:regulation of mRNA splicing, via spliceosome"/>
    <property type="evidence" value="ECO:0007669"/>
    <property type="project" value="TreeGrafter"/>
</dbReference>
<dbReference type="Proteomes" id="UP000515154">
    <property type="component" value="Unplaced"/>
</dbReference>
<gene>
    <name evidence="8" type="primary">LOC115228210</name>
</gene>
<keyword evidence="3" id="KW-0747">Spliceosome</keyword>
<evidence type="ECO:0000256" key="2">
    <source>
        <dbReference type="ARBA" id="ARBA00022884"/>
    </source>
</evidence>
<evidence type="ECO:0000313" key="8">
    <source>
        <dbReference type="RefSeq" id="XP_029654708.1"/>
    </source>
</evidence>
<protein>
    <recommendedName>
        <fullName evidence="3">Branchpoint-bridging protein</fullName>
    </recommendedName>
</protein>
<dbReference type="PANTHER" id="PTHR11208">
    <property type="entry name" value="RNA-BINDING PROTEIN RELATED"/>
    <property type="match status" value="1"/>
</dbReference>
<dbReference type="GO" id="GO:0005681">
    <property type="term" value="C:spliceosomal complex"/>
    <property type="evidence" value="ECO:0007669"/>
    <property type="project" value="UniProtKB-KW"/>
</dbReference>
<feature type="region of interest" description="Disordered" evidence="4">
    <location>
        <begin position="19"/>
        <end position="43"/>
    </location>
</feature>
<keyword evidence="3" id="KW-0862">Zinc</keyword>
<evidence type="ECO:0000259" key="6">
    <source>
        <dbReference type="Pfam" id="PF22675"/>
    </source>
</evidence>
<dbReference type="Pfam" id="PF16275">
    <property type="entry name" value="SF1-HH"/>
    <property type="match status" value="1"/>
</dbReference>
<evidence type="ECO:0000256" key="4">
    <source>
        <dbReference type="SAM" id="MobiDB-lite"/>
    </source>
</evidence>
<keyword evidence="7" id="KW-1185">Reference proteome</keyword>
<feature type="non-terminal residue" evidence="8">
    <location>
        <position position="1"/>
    </location>
</feature>
<keyword evidence="3" id="KW-0863">Zinc-finger</keyword>
<dbReference type="RefSeq" id="XP_029654708.1">
    <property type="nucleotide sequence ID" value="XM_029798848.1"/>
</dbReference>
<proteinExistence type="inferred from homology"/>
<dbReference type="GO" id="GO:0045131">
    <property type="term" value="F:pre-mRNA branch point binding"/>
    <property type="evidence" value="ECO:0007669"/>
    <property type="project" value="UniProtKB-UniRule"/>
</dbReference>
<accession>A0A6P7TSF8</accession>
<comment type="similarity">
    <text evidence="3">Belongs to the BBP/SF1 family.</text>
</comment>
<dbReference type="Gene3D" id="3.30.1370.10">
    <property type="entry name" value="K Homology domain, type 1"/>
    <property type="match status" value="1"/>
</dbReference>
<dbReference type="InterPro" id="IPR047086">
    <property type="entry name" value="SF1-HH_sf"/>
</dbReference>
<feature type="domain" description="KHDC4/BBP-like KH-domain type I" evidence="6">
    <location>
        <begin position="107"/>
        <end position="185"/>
    </location>
</feature>
<keyword evidence="3" id="KW-0508">mRNA splicing</keyword>
<organism evidence="7 8">
    <name type="scientific">Octopus sinensis</name>
    <name type="common">East Asian common octopus</name>
    <dbReference type="NCBI Taxonomy" id="2607531"/>
    <lineage>
        <taxon>Eukaryota</taxon>
        <taxon>Metazoa</taxon>
        <taxon>Spiralia</taxon>
        <taxon>Lophotrochozoa</taxon>
        <taxon>Mollusca</taxon>
        <taxon>Cephalopoda</taxon>
        <taxon>Coleoidea</taxon>
        <taxon>Octopodiformes</taxon>
        <taxon>Octopoda</taxon>
        <taxon>Incirrata</taxon>
        <taxon>Octopodidae</taxon>
        <taxon>Octopus</taxon>
    </lineage>
</organism>
<keyword evidence="3" id="KW-0507">mRNA processing</keyword>
<reference evidence="8" key="1">
    <citation type="submission" date="2025-08" db="UniProtKB">
        <authorList>
            <consortium name="RefSeq"/>
        </authorList>
    </citation>
    <scope>IDENTIFICATION</scope>
</reference>
<comment type="subcellular location">
    <subcellularLocation>
        <location evidence="3">Nucleus</location>
    </subcellularLocation>
</comment>
<evidence type="ECO:0000256" key="1">
    <source>
        <dbReference type="ARBA" id="ARBA00022723"/>
    </source>
</evidence>
<dbReference type="InterPro" id="IPR036612">
    <property type="entry name" value="KH_dom_type_1_sf"/>
</dbReference>
<dbReference type="GO" id="GO:0000398">
    <property type="term" value="P:mRNA splicing, via spliceosome"/>
    <property type="evidence" value="ECO:0007669"/>
    <property type="project" value="UniProtKB-UniRule"/>
</dbReference>
<dbReference type="AlphaFoldDB" id="A0A6P7TSF8"/>
<evidence type="ECO:0000256" key="3">
    <source>
        <dbReference type="RuleBase" id="RU367126"/>
    </source>
</evidence>
<dbReference type="GO" id="GO:0008270">
    <property type="term" value="F:zinc ion binding"/>
    <property type="evidence" value="ECO:0007669"/>
    <property type="project" value="UniProtKB-UniRule"/>
</dbReference>
<dbReference type="SUPFAM" id="SSF54791">
    <property type="entry name" value="Eukaryotic type KH-domain (KH-domain type I)"/>
    <property type="match status" value="1"/>
</dbReference>
<keyword evidence="2" id="KW-0694">RNA-binding</keyword>
<keyword evidence="1 3" id="KW-0479">Metal-binding</keyword>
<dbReference type="GO" id="GO:0003729">
    <property type="term" value="F:mRNA binding"/>
    <property type="evidence" value="ECO:0007669"/>
    <property type="project" value="TreeGrafter"/>
</dbReference>
<dbReference type="PANTHER" id="PTHR11208:SF45">
    <property type="entry name" value="SPLICING FACTOR 1"/>
    <property type="match status" value="1"/>
</dbReference>
<name>A0A6P7TSF8_9MOLL</name>
<feature type="domain" description="Splicing factor 1 helix-hairpin" evidence="5">
    <location>
        <begin position="2"/>
        <end position="82"/>
    </location>
</feature>
<dbReference type="InterPro" id="IPR032570">
    <property type="entry name" value="SF1-HH"/>
</dbReference>
<evidence type="ECO:0000259" key="5">
    <source>
        <dbReference type="Pfam" id="PF16275"/>
    </source>
</evidence>
<dbReference type="InterPro" id="IPR045071">
    <property type="entry name" value="BBP-like"/>
</dbReference>
<comment type="function">
    <text evidence="3">Necessary for the splicing of pre-mRNA. Has a role in the recognition of the branch site (5'-UACUAAC-3'), the pyrimidine tract and the 3'-splice site at the 3'-end of introns.</text>
</comment>
<dbReference type="KEGG" id="osn:115228210"/>
<keyword evidence="3" id="KW-0539">Nucleus</keyword>
<sequence length="194" mass="22278">VQLQIEDYTRRIREEDIGSANKPFSERITTRSPSPEPIYDSDGKRLNSRQYRMRRKFEEKRSELVAQMLKLNPSYVPPTDYRLFLCFISRISAGRITEKVMIPQDDHPEINFVGLLIGPRGNTLKLLERDVCIYIYCSRARIIIRGKGSVKEGKNPGGYMLPGEDEPLHAYITGCTEEQVKRAQNQVVWSNGGV</sequence>
<dbReference type="Pfam" id="PF22675">
    <property type="entry name" value="KH-I_KHDC4-BBP"/>
    <property type="match status" value="1"/>
</dbReference>
<dbReference type="Gene3D" id="6.10.140.1790">
    <property type="match status" value="1"/>
</dbReference>
<evidence type="ECO:0000313" key="7">
    <source>
        <dbReference type="Proteomes" id="UP000515154"/>
    </source>
</evidence>